<sequence length="244" mass="26029">GTGTQAGNYAETSSLKALFDQPSSQSKAPLHLSSIKGNIGHAEAASGIAGLAKLLLMLEKKVIPAQASHAKLNPRLELHESPKAAGSTQRREWRLAPGQMTRRALLNNFGASGSNVALVLEEYQDASMRSGPGAVVSQTSLGGRVPRTHHNFVLSAKSKPALEALLHSYISYLSNRPSLNVQDICYSATARRQPLSPYRLALTVTDSADLLHQLRSVASSDKVCLTDEAPPKIVSSFSGHGAQW</sequence>
<feature type="non-terminal residue" evidence="4">
    <location>
        <position position="1"/>
    </location>
</feature>
<dbReference type="AlphaFoldDB" id="C5H9G2"/>
<organism evidence="4">
    <name type="scientific">Ophiocordyceps myrmecophila</name>
    <dbReference type="NCBI Taxonomy" id="87730"/>
    <lineage>
        <taxon>Eukaryota</taxon>
        <taxon>Fungi</taxon>
        <taxon>Dikarya</taxon>
        <taxon>Ascomycota</taxon>
        <taxon>Pezizomycotina</taxon>
        <taxon>Sordariomycetes</taxon>
        <taxon>Hypocreomycetidae</taxon>
        <taxon>Hypocreales</taxon>
        <taxon>Ophiocordycipitaceae</taxon>
        <taxon>Ophiocordyceps</taxon>
    </lineage>
</organism>
<name>C5H9G2_9HYPO</name>
<dbReference type="EMBL" id="FJ267484">
    <property type="protein sequence ID" value="ACR54161.1"/>
    <property type="molecule type" value="Genomic_DNA"/>
</dbReference>
<dbReference type="PANTHER" id="PTHR43775:SF37">
    <property type="entry name" value="SI:DKEY-61P9.11"/>
    <property type="match status" value="1"/>
</dbReference>
<dbReference type="SUPFAM" id="SSF53901">
    <property type="entry name" value="Thiolase-like"/>
    <property type="match status" value="1"/>
</dbReference>
<reference evidence="4" key="1">
    <citation type="submission" date="2008-09" db="EMBL/GenBank/DDBJ databases">
        <authorList>
            <person name="Punya J."/>
            <person name="Amnuaykanjanasin A."/>
            <person name="Pinsupa S."/>
        </authorList>
    </citation>
    <scope>NUCLEOTIDE SEQUENCE</scope>
    <source>
        <strain evidence="4">MY163</strain>
    </source>
</reference>
<dbReference type="InterPro" id="IPR014031">
    <property type="entry name" value="Ketoacyl_synth_C"/>
</dbReference>
<evidence type="ECO:0000256" key="1">
    <source>
        <dbReference type="ARBA" id="ARBA00022450"/>
    </source>
</evidence>
<protein>
    <submittedName>
        <fullName evidence="4">Polyketide synthase OpmR1_J2</fullName>
    </submittedName>
</protein>
<dbReference type="Gene3D" id="3.30.70.3290">
    <property type="match status" value="1"/>
</dbReference>
<dbReference type="Gene3D" id="3.40.47.10">
    <property type="match status" value="1"/>
</dbReference>
<evidence type="ECO:0000259" key="3">
    <source>
        <dbReference type="PROSITE" id="PS52004"/>
    </source>
</evidence>
<dbReference type="Pfam" id="PF02801">
    <property type="entry name" value="Ketoacyl-synt_C"/>
    <property type="match status" value="1"/>
</dbReference>
<keyword evidence="1" id="KW-0596">Phosphopantetheine</keyword>
<dbReference type="GO" id="GO:0004312">
    <property type="term" value="F:fatty acid synthase activity"/>
    <property type="evidence" value="ECO:0007669"/>
    <property type="project" value="TreeGrafter"/>
</dbReference>
<dbReference type="Pfam" id="PF22621">
    <property type="entry name" value="CurL-like_PKS_C"/>
    <property type="match status" value="1"/>
</dbReference>
<evidence type="ECO:0000313" key="4">
    <source>
        <dbReference type="EMBL" id="ACR54161.1"/>
    </source>
</evidence>
<dbReference type="PROSITE" id="PS52004">
    <property type="entry name" value="KS3_2"/>
    <property type="match status" value="1"/>
</dbReference>
<evidence type="ECO:0000256" key="2">
    <source>
        <dbReference type="ARBA" id="ARBA00022553"/>
    </source>
</evidence>
<dbReference type="GO" id="GO:0044550">
    <property type="term" value="P:secondary metabolite biosynthetic process"/>
    <property type="evidence" value="ECO:0007669"/>
    <property type="project" value="TreeGrafter"/>
</dbReference>
<feature type="non-terminal residue" evidence="4">
    <location>
        <position position="244"/>
    </location>
</feature>
<dbReference type="Gene3D" id="3.40.366.10">
    <property type="entry name" value="Malonyl-Coenzyme A Acyl Carrier Protein, domain 2"/>
    <property type="match status" value="1"/>
</dbReference>
<reference evidence="4" key="2">
    <citation type="journal article" date="2009" name="Appl. Environ. Microbiol.">
        <title>Insect-specific polyketide synthases (PKSs), potential PKS-nonribosomal peptide synthetase hybrids, and novel PKS clades in tropical fungi.</title>
        <authorList>
            <person name="Amnuaykanjanasin A."/>
            <person name="Phonghanpot S."/>
            <person name="Sengpanich N."/>
            <person name="Cheevadhanarak S."/>
            <person name="Tanticharoen M."/>
        </authorList>
    </citation>
    <scope>NUCLEOTIDE SEQUENCE</scope>
    <source>
        <strain evidence="4">MY163</strain>
    </source>
</reference>
<feature type="domain" description="Ketosynthase family 3 (KS3)" evidence="3">
    <location>
        <begin position="1"/>
        <end position="122"/>
    </location>
</feature>
<accession>C5H9G2</accession>
<dbReference type="InterPro" id="IPR050091">
    <property type="entry name" value="PKS_NRPS_Biosynth_Enz"/>
</dbReference>
<dbReference type="InterPro" id="IPR020841">
    <property type="entry name" value="PKS_Beta-ketoAc_synthase_dom"/>
</dbReference>
<dbReference type="InterPro" id="IPR001227">
    <property type="entry name" value="Ac_transferase_dom_sf"/>
</dbReference>
<keyword evidence="2" id="KW-0597">Phosphoprotein</keyword>
<proteinExistence type="predicted"/>
<dbReference type="InterPro" id="IPR016039">
    <property type="entry name" value="Thiolase-like"/>
</dbReference>
<dbReference type="PANTHER" id="PTHR43775">
    <property type="entry name" value="FATTY ACID SYNTHASE"/>
    <property type="match status" value="1"/>
</dbReference>
<dbReference type="GO" id="GO:0006633">
    <property type="term" value="P:fatty acid biosynthetic process"/>
    <property type="evidence" value="ECO:0007669"/>
    <property type="project" value="TreeGrafter"/>
</dbReference>